<dbReference type="GO" id="GO:0005737">
    <property type="term" value="C:cytoplasm"/>
    <property type="evidence" value="ECO:0007669"/>
    <property type="project" value="UniProtKB-SubCell"/>
</dbReference>
<organism evidence="12 13">
    <name type="scientific">Aminomonas paucivorans DSM 12260</name>
    <dbReference type="NCBI Taxonomy" id="584708"/>
    <lineage>
        <taxon>Bacteria</taxon>
        <taxon>Thermotogati</taxon>
        <taxon>Synergistota</taxon>
        <taxon>Synergistia</taxon>
        <taxon>Synergistales</taxon>
        <taxon>Synergistaceae</taxon>
        <taxon>Aminomonas</taxon>
    </lineage>
</organism>
<dbReference type="HOGENOM" id="CLU_098197_2_1_0"/>
<keyword evidence="5 9" id="KW-0697">Rotamase</keyword>
<dbReference type="OrthoDB" id="280278at2"/>
<evidence type="ECO:0000256" key="5">
    <source>
        <dbReference type="ARBA" id="ARBA00023110"/>
    </source>
</evidence>
<gene>
    <name evidence="12" type="ORF">Apau_2197</name>
</gene>
<feature type="domain" description="PPIase FKBP-type" evidence="11">
    <location>
        <begin position="7"/>
        <end position="97"/>
    </location>
</feature>
<dbReference type="Pfam" id="PF00254">
    <property type="entry name" value="FKBP_C"/>
    <property type="match status" value="1"/>
</dbReference>
<evidence type="ECO:0000256" key="10">
    <source>
        <dbReference type="RuleBase" id="RU003915"/>
    </source>
</evidence>
<dbReference type="eggNOG" id="COG1047">
    <property type="taxonomic scope" value="Bacteria"/>
</dbReference>
<dbReference type="PANTHER" id="PTHR47861:SF3">
    <property type="entry name" value="FKBP-TYPE PEPTIDYL-PROLYL CIS-TRANS ISOMERASE SLYD"/>
    <property type="match status" value="1"/>
</dbReference>
<dbReference type="Proteomes" id="UP000005096">
    <property type="component" value="Chromosome"/>
</dbReference>
<keyword evidence="6" id="KW-0143">Chaperone</keyword>
<evidence type="ECO:0000256" key="6">
    <source>
        <dbReference type="ARBA" id="ARBA00023186"/>
    </source>
</evidence>
<evidence type="ECO:0000313" key="12">
    <source>
        <dbReference type="EMBL" id="EFQ24607.1"/>
    </source>
</evidence>
<reference evidence="12 13" key="1">
    <citation type="journal article" date="2010" name="Stand. Genomic Sci.">
        <title>Non-contiguous finished genome sequence of Aminomonas paucivorans type strain (GLU-3).</title>
        <authorList>
            <person name="Pitluck S."/>
            <person name="Yasawong M."/>
            <person name="Held B."/>
            <person name="Lapidus A."/>
            <person name="Nolan M."/>
            <person name="Copeland A."/>
            <person name="Lucas S."/>
            <person name="Del Rio T.G."/>
            <person name="Tice H."/>
            <person name="Cheng J.F."/>
            <person name="Chertkov O."/>
            <person name="Goodwin L."/>
            <person name="Tapia R."/>
            <person name="Han C."/>
            <person name="Liolios K."/>
            <person name="Ivanova N."/>
            <person name="Mavromatis K."/>
            <person name="Ovchinnikova G."/>
            <person name="Pati A."/>
            <person name="Chen A."/>
            <person name="Palaniappan K."/>
            <person name="Land M."/>
            <person name="Hauser L."/>
            <person name="Chang Y.J."/>
            <person name="Jeffries C.D."/>
            <person name="Pukall R."/>
            <person name="Spring S."/>
            <person name="Rohde M."/>
            <person name="Sikorski J."/>
            <person name="Goker M."/>
            <person name="Woyke T."/>
            <person name="Bristow J."/>
            <person name="Eisen J.A."/>
            <person name="Markowitz V."/>
            <person name="Hugenholtz P."/>
            <person name="Kyrpides N.C."/>
            <person name="Klenk H.P."/>
        </authorList>
    </citation>
    <scope>NUCLEOTIDE SEQUENCE [LARGE SCALE GENOMIC DNA]</scope>
    <source>
        <strain evidence="12 13">DSM 12260</strain>
    </source>
</reference>
<dbReference type="PROSITE" id="PS50059">
    <property type="entry name" value="FKBP_PPIASE"/>
    <property type="match status" value="1"/>
</dbReference>
<dbReference type="AlphaFoldDB" id="E3CZB0"/>
<comment type="subcellular location">
    <subcellularLocation>
        <location evidence="2">Cytoplasm</location>
    </subcellularLocation>
</comment>
<dbReference type="InterPro" id="IPR046357">
    <property type="entry name" value="PPIase_dom_sf"/>
</dbReference>
<evidence type="ECO:0000256" key="8">
    <source>
        <dbReference type="ARBA" id="ARBA00037071"/>
    </source>
</evidence>
<protein>
    <recommendedName>
        <fullName evidence="10">Peptidyl-prolyl cis-trans isomerase</fullName>
        <ecNumber evidence="10">5.2.1.8</ecNumber>
    </recommendedName>
</protein>
<evidence type="ECO:0000256" key="7">
    <source>
        <dbReference type="ARBA" id="ARBA00023235"/>
    </source>
</evidence>
<evidence type="ECO:0000256" key="9">
    <source>
        <dbReference type="PROSITE-ProRule" id="PRU00277"/>
    </source>
</evidence>
<keyword evidence="4" id="KW-0963">Cytoplasm</keyword>
<keyword evidence="13" id="KW-1185">Reference proteome</keyword>
<dbReference type="EC" id="5.2.1.8" evidence="10"/>
<comment type="catalytic activity">
    <reaction evidence="1 9 10">
        <text>[protein]-peptidylproline (omega=180) = [protein]-peptidylproline (omega=0)</text>
        <dbReference type="Rhea" id="RHEA:16237"/>
        <dbReference type="Rhea" id="RHEA-COMP:10747"/>
        <dbReference type="Rhea" id="RHEA-COMP:10748"/>
        <dbReference type="ChEBI" id="CHEBI:83833"/>
        <dbReference type="ChEBI" id="CHEBI:83834"/>
        <dbReference type="EC" id="5.2.1.8"/>
    </reaction>
</comment>
<dbReference type="Gene3D" id="3.10.50.40">
    <property type="match status" value="1"/>
</dbReference>
<dbReference type="SUPFAM" id="SSF54534">
    <property type="entry name" value="FKBP-like"/>
    <property type="match status" value="1"/>
</dbReference>
<comment type="similarity">
    <text evidence="3 10">Belongs to the FKBP-type PPIase family.</text>
</comment>
<dbReference type="InterPro" id="IPR001179">
    <property type="entry name" value="PPIase_FKBP_dom"/>
</dbReference>
<evidence type="ECO:0000313" key="13">
    <source>
        <dbReference type="Proteomes" id="UP000005096"/>
    </source>
</evidence>
<evidence type="ECO:0000256" key="3">
    <source>
        <dbReference type="ARBA" id="ARBA00006577"/>
    </source>
</evidence>
<evidence type="ECO:0000256" key="4">
    <source>
        <dbReference type="ARBA" id="ARBA00022490"/>
    </source>
</evidence>
<dbReference type="RefSeq" id="WP_006301851.1">
    <property type="nucleotide sequence ID" value="NZ_CM001022.1"/>
</dbReference>
<evidence type="ECO:0000259" key="11">
    <source>
        <dbReference type="PROSITE" id="PS50059"/>
    </source>
</evidence>
<dbReference type="EMBL" id="CM001022">
    <property type="protein sequence ID" value="EFQ24607.1"/>
    <property type="molecule type" value="Genomic_DNA"/>
</dbReference>
<evidence type="ECO:0000256" key="1">
    <source>
        <dbReference type="ARBA" id="ARBA00000971"/>
    </source>
</evidence>
<sequence>MAQAKAGDKVRVHYRGTLDDGTQFDCSEGRDPLEFVVASGQVIPGFDEAVTGLEPGQSRSVHIPCEKAYGAVQEDLLFRVEKGAFPFEPEVGMQVRMGLPTGQGMVVTVSGFEEDQVVLDGNHRLAGQDLNFHVTLVEILQA</sequence>
<evidence type="ECO:0000256" key="2">
    <source>
        <dbReference type="ARBA" id="ARBA00004496"/>
    </source>
</evidence>
<dbReference type="PANTHER" id="PTHR47861">
    <property type="entry name" value="FKBP-TYPE PEPTIDYL-PROLYL CIS-TRANS ISOMERASE SLYD"/>
    <property type="match status" value="1"/>
</dbReference>
<dbReference type="PaxDb" id="584708-Apau_2197"/>
<dbReference type="STRING" id="584708.Apau_2197"/>
<dbReference type="GO" id="GO:0042026">
    <property type="term" value="P:protein refolding"/>
    <property type="evidence" value="ECO:0007669"/>
    <property type="project" value="UniProtKB-ARBA"/>
</dbReference>
<accession>E3CZB0</accession>
<comment type="function">
    <text evidence="8">Also involved in hydrogenase metallocenter assembly, probably by participating in the nickel insertion step. This function in hydrogenase biosynthesis requires chaperone activity and the presence of the metal-binding domain, but not PPIase activity.</text>
</comment>
<name>E3CZB0_9BACT</name>
<proteinExistence type="inferred from homology"/>
<keyword evidence="7 9" id="KW-0413">Isomerase</keyword>
<dbReference type="GO" id="GO:0003755">
    <property type="term" value="F:peptidyl-prolyl cis-trans isomerase activity"/>
    <property type="evidence" value="ECO:0007669"/>
    <property type="project" value="UniProtKB-UniRule"/>
</dbReference>